<dbReference type="AlphaFoldDB" id="A0A5N4EGW8"/>
<sequence>MIVCFESREQPANIERGFLPGGGESRHRQQGPAATLWTCSCMRTTHASRWCGSQALSVPKTYTPTEVTCGSLTWSSKGPVAIRVLRTQNQQRERERERAARRLANPKSAGQAATWRDMEVVILGDINTASRPWRQQGVANPGESGLQGGGPRLCTHQACESYLGKSLNFSGPHELPLTAPSPGCPAAQLSCS</sequence>
<accession>A0A5N4EGW8</accession>
<feature type="compositionally biased region" description="Basic and acidic residues" evidence="1">
    <location>
        <begin position="91"/>
        <end position="100"/>
    </location>
</feature>
<protein>
    <submittedName>
        <fullName evidence="2">Uncharacterized protein</fullName>
    </submittedName>
</protein>
<dbReference type="Proteomes" id="UP000299084">
    <property type="component" value="Unassembled WGS sequence"/>
</dbReference>
<organism evidence="2 3">
    <name type="scientific">Camelus dromedarius</name>
    <name type="common">Dromedary</name>
    <name type="synonym">Arabian camel</name>
    <dbReference type="NCBI Taxonomy" id="9838"/>
    <lineage>
        <taxon>Eukaryota</taxon>
        <taxon>Metazoa</taxon>
        <taxon>Chordata</taxon>
        <taxon>Craniata</taxon>
        <taxon>Vertebrata</taxon>
        <taxon>Euteleostomi</taxon>
        <taxon>Mammalia</taxon>
        <taxon>Eutheria</taxon>
        <taxon>Laurasiatheria</taxon>
        <taxon>Artiodactyla</taxon>
        <taxon>Tylopoda</taxon>
        <taxon>Camelidae</taxon>
        <taxon>Camelus</taxon>
    </lineage>
</organism>
<comment type="caution">
    <text evidence="2">The sequence shown here is derived from an EMBL/GenBank/DDBJ whole genome shotgun (WGS) entry which is preliminary data.</text>
</comment>
<reference evidence="2 3" key="1">
    <citation type="journal article" date="2019" name="Mol. Ecol. Resour.">
        <title>Improving Illumina assemblies with Hi-C and long reads: an example with the North African dromedary.</title>
        <authorList>
            <person name="Elbers J.P."/>
            <person name="Rogers M.F."/>
            <person name="Perelman P.L."/>
            <person name="Proskuryakova A.A."/>
            <person name="Serdyukova N.A."/>
            <person name="Johnson W.E."/>
            <person name="Horin P."/>
            <person name="Corander J."/>
            <person name="Murphy D."/>
            <person name="Burger P.A."/>
        </authorList>
    </citation>
    <scope>NUCLEOTIDE SEQUENCE [LARGE SCALE GENOMIC DNA]</scope>
    <source>
        <strain evidence="2">Drom800</strain>
        <tissue evidence="2">Blood</tissue>
    </source>
</reference>
<evidence type="ECO:0000313" key="2">
    <source>
        <dbReference type="EMBL" id="KAB1282226.1"/>
    </source>
</evidence>
<evidence type="ECO:0000313" key="3">
    <source>
        <dbReference type="Proteomes" id="UP000299084"/>
    </source>
</evidence>
<dbReference type="EMBL" id="JWIN03000002">
    <property type="protein sequence ID" value="KAB1282226.1"/>
    <property type="molecule type" value="Genomic_DNA"/>
</dbReference>
<evidence type="ECO:0000256" key="1">
    <source>
        <dbReference type="SAM" id="MobiDB-lite"/>
    </source>
</evidence>
<gene>
    <name evidence="2" type="ORF">Cadr_000002320</name>
</gene>
<name>A0A5N4EGW8_CAMDR</name>
<keyword evidence="3" id="KW-1185">Reference proteome</keyword>
<feature type="region of interest" description="Disordered" evidence="1">
    <location>
        <begin position="88"/>
        <end position="111"/>
    </location>
</feature>
<proteinExistence type="predicted"/>